<dbReference type="CDD" id="cd20557">
    <property type="entry name" value="CYCLIN_ScPCL1-like"/>
    <property type="match status" value="1"/>
</dbReference>
<name>A0A409WLZ8_PSICY</name>
<evidence type="ECO:0000313" key="2">
    <source>
        <dbReference type="Proteomes" id="UP000283269"/>
    </source>
</evidence>
<dbReference type="Gene3D" id="1.10.472.10">
    <property type="entry name" value="Cyclin-like"/>
    <property type="match status" value="1"/>
</dbReference>
<dbReference type="AlphaFoldDB" id="A0A409WLZ8"/>
<accession>A0A409WLZ8</accession>
<dbReference type="SUPFAM" id="SSF47954">
    <property type="entry name" value="Cyclin-like"/>
    <property type="match status" value="1"/>
</dbReference>
<reference evidence="1 2" key="1">
    <citation type="journal article" date="2018" name="Evol. Lett.">
        <title>Horizontal gene cluster transfer increased hallucinogenic mushroom diversity.</title>
        <authorList>
            <person name="Reynolds H.T."/>
            <person name="Vijayakumar V."/>
            <person name="Gluck-Thaler E."/>
            <person name="Korotkin H.B."/>
            <person name="Matheny P.B."/>
            <person name="Slot J.C."/>
        </authorList>
    </citation>
    <scope>NUCLEOTIDE SEQUENCE [LARGE SCALE GENOMIC DNA]</scope>
    <source>
        <strain evidence="1 2">2631</strain>
    </source>
</reference>
<proteinExistence type="predicted"/>
<protein>
    <recommendedName>
        <fullName evidence="3">Cyclin N-terminal domain-containing protein</fullName>
    </recommendedName>
</protein>
<keyword evidence="2" id="KW-1185">Reference proteome</keyword>
<gene>
    <name evidence="1" type="ORF">CVT25_003394</name>
</gene>
<dbReference type="EMBL" id="NHYD01003373">
    <property type="protein sequence ID" value="PPQ79512.1"/>
    <property type="molecule type" value="Genomic_DNA"/>
</dbReference>
<dbReference type="InParanoid" id="A0A409WLZ8"/>
<dbReference type="InterPro" id="IPR036915">
    <property type="entry name" value="Cyclin-like_sf"/>
</dbReference>
<evidence type="ECO:0008006" key="3">
    <source>
        <dbReference type="Google" id="ProtNLM"/>
    </source>
</evidence>
<sequence length="253" mass="29193">MVSASMFEYSHLAVDGIDHNLFAELCSSRLLNNRFANSRYQDIKKCSWKDTLSKHVADVIQRSKLSVTVAIAALILIERFQEALIMQQLPFAEEVEDAGRLFFIAYMVAAKVIHDDQPFIWFWRQVSNYEYSGSDISRMECQFYDVVGWKVQIDAETFNCGLIGMMDSYCSYTECYKLPSAPPAVYQKLQRNQTMRTTGTFRTEDQVPIPSLDDEDEALFVRAMSSPTARRAAQWSKHRLQFFRIVLRATQLS</sequence>
<dbReference type="Proteomes" id="UP000283269">
    <property type="component" value="Unassembled WGS sequence"/>
</dbReference>
<dbReference type="OrthoDB" id="3033202at2759"/>
<comment type="caution">
    <text evidence="1">The sequence shown here is derived from an EMBL/GenBank/DDBJ whole genome shotgun (WGS) entry which is preliminary data.</text>
</comment>
<organism evidence="1 2">
    <name type="scientific">Psilocybe cyanescens</name>
    <dbReference type="NCBI Taxonomy" id="93625"/>
    <lineage>
        <taxon>Eukaryota</taxon>
        <taxon>Fungi</taxon>
        <taxon>Dikarya</taxon>
        <taxon>Basidiomycota</taxon>
        <taxon>Agaricomycotina</taxon>
        <taxon>Agaricomycetes</taxon>
        <taxon>Agaricomycetidae</taxon>
        <taxon>Agaricales</taxon>
        <taxon>Agaricineae</taxon>
        <taxon>Strophariaceae</taxon>
        <taxon>Psilocybe</taxon>
    </lineage>
</organism>
<evidence type="ECO:0000313" key="1">
    <source>
        <dbReference type="EMBL" id="PPQ79512.1"/>
    </source>
</evidence>